<feature type="chain" id="PRO_5026871025" evidence="3">
    <location>
        <begin position="22"/>
        <end position="280"/>
    </location>
</feature>
<accession>A0A6J2YVF6</accession>
<keyword evidence="2" id="KW-0812">Transmembrane</keyword>
<dbReference type="AlphaFoldDB" id="A0A6J2YVF6"/>
<keyword evidence="3" id="KW-0732">Signal</keyword>
<keyword evidence="2" id="KW-0472">Membrane</keyword>
<dbReference type="Proteomes" id="UP000504635">
    <property type="component" value="Unplaced"/>
</dbReference>
<proteinExistence type="predicted"/>
<feature type="region of interest" description="Disordered" evidence="1">
    <location>
        <begin position="232"/>
        <end position="251"/>
    </location>
</feature>
<gene>
    <name evidence="5" type="primary">LOC115891697</name>
</gene>
<dbReference type="OrthoDB" id="8191402at2759"/>
<evidence type="ECO:0000256" key="3">
    <source>
        <dbReference type="SAM" id="SignalP"/>
    </source>
</evidence>
<dbReference type="PANTHER" id="PTHR21879:SF17">
    <property type="entry name" value="LD24139P"/>
    <property type="match status" value="1"/>
</dbReference>
<dbReference type="KEGG" id="soy:115891697"/>
<dbReference type="PANTHER" id="PTHR21879">
    <property type="entry name" value="FI03362P-RELATED-RELATED"/>
    <property type="match status" value="1"/>
</dbReference>
<organism evidence="4 5">
    <name type="scientific">Sitophilus oryzae</name>
    <name type="common">Rice weevil</name>
    <name type="synonym">Curculio oryzae</name>
    <dbReference type="NCBI Taxonomy" id="7048"/>
    <lineage>
        <taxon>Eukaryota</taxon>
        <taxon>Metazoa</taxon>
        <taxon>Ecdysozoa</taxon>
        <taxon>Arthropoda</taxon>
        <taxon>Hexapoda</taxon>
        <taxon>Insecta</taxon>
        <taxon>Pterygota</taxon>
        <taxon>Neoptera</taxon>
        <taxon>Endopterygota</taxon>
        <taxon>Coleoptera</taxon>
        <taxon>Polyphaga</taxon>
        <taxon>Cucujiformia</taxon>
        <taxon>Curculionidae</taxon>
        <taxon>Dryophthorinae</taxon>
        <taxon>Sitophilus</taxon>
    </lineage>
</organism>
<evidence type="ECO:0000313" key="5">
    <source>
        <dbReference type="RefSeq" id="XP_030768098.1"/>
    </source>
</evidence>
<dbReference type="GO" id="GO:0016020">
    <property type="term" value="C:membrane"/>
    <property type="evidence" value="ECO:0007669"/>
    <property type="project" value="TreeGrafter"/>
</dbReference>
<protein>
    <submittedName>
        <fullName evidence="5">Uncharacterized protein LOC115891697</fullName>
    </submittedName>
</protein>
<keyword evidence="2" id="KW-1133">Transmembrane helix</keyword>
<dbReference type="InParanoid" id="A0A6J2YVF6"/>
<dbReference type="GeneID" id="115891697"/>
<sequence length="280" mass="29874">MTKFSYFSFPIVLVLVYTASGNPLLENNVDSNVIASNSGFADELNKCVYKSDVTEIAGCATERIVRSLDKLSAQQNLEILPGVALLGDGTSNFRAGKELNQELEEAKQDESSMLHLIGKHVGRFFAGRTLKVKLPDTETISRALVEGRKKMNKNKNMMGMGAMGIGAALAALAPLFLGKIALITAKALIVGKIALVLSAILLVQMFTGNKGNQGSSDSSAWASAPVYREPAPSYGAPSSSYGAPSSAYGAPSPQYPYSRSFDVSNENVKYSQELAYAAQK</sequence>
<evidence type="ECO:0000256" key="1">
    <source>
        <dbReference type="SAM" id="MobiDB-lite"/>
    </source>
</evidence>
<dbReference type="RefSeq" id="XP_030768098.1">
    <property type="nucleotide sequence ID" value="XM_030912238.1"/>
</dbReference>
<feature type="signal peptide" evidence="3">
    <location>
        <begin position="1"/>
        <end position="21"/>
    </location>
</feature>
<dbReference type="InterPro" id="IPR012464">
    <property type="entry name" value="DUF1676"/>
</dbReference>
<name>A0A6J2YVF6_SITOR</name>
<keyword evidence="4" id="KW-1185">Reference proteome</keyword>
<evidence type="ECO:0000313" key="4">
    <source>
        <dbReference type="Proteomes" id="UP000504635"/>
    </source>
</evidence>
<reference evidence="5" key="1">
    <citation type="submission" date="2025-08" db="UniProtKB">
        <authorList>
            <consortium name="RefSeq"/>
        </authorList>
    </citation>
    <scope>IDENTIFICATION</scope>
    <source>
        <tissue evidence="5">Gonads</tissue>
    </source>
</reference>
<feature type="transmembrane region" description="Helical" evidence="2">
    <location>
        <begin position="157"/>
        <end position="177"/>
    </location>
</feature>
<feature type="transmembrane region" description="Helical" evidence="2">
    <location>
        <begin position="183"/>
        <end position="203"/>
    </location>
</feature>
<evidence type="ECO:0000256" key="2">
    <source>
        <dbReference type="SAM" id="Phobius"/>
    </source>
</evidence>
<dbReference type="Pfam" id="PF07898">
    <property type="entry name" value="DUF1676"/>
    <property type="match status" value="1"/>
</dbReference>